<organism evidence="6 7">
    <name type="scientific">Solidesulfovibrio fructosivorans JJ]</name>
    <dbReference type="NCBI Taxonomy" id="596151"/>
    <lineage>
        <taxon>Bacteria</taxon>
        <taxon>Pseudomonadati</taxon>
        <taxon>Thermodesulfobacteriota</taxon>
        <taxon>Desulfovibrionia</taxon>
        <taxon>Desulfovibrionales</taxon>
        <taxon>Desulfovibrionaceae</taxon>
        <taxon>Solidesulfovibrio</taxon>
    </lineage>
</organism>
<dbReference type="Pfam" id="PF00005">
    <property type="entry name" value="ABC_tran"/>
    <property type="match status" value="1"/>
</dbReference>
<dbReference type="PANTHER" id="PTHR24220:SF689">
    <property type="entry name" value="LIPOPROTEIN-RELEASING SYSTEM ATP-BINDING PROTEIN LOLD"/>
    <property type="match status" value="1"/>
</dbReference>
<keyword evidence="3" id="KW-0067">ATP-binding</keyword>
<dbReference type="SMART" id="SM00382">
    <property type="entry name" value="AAA"/>
    <property type="match status" value="1"/>
</dbReference>
<proteinExistence type="inferred from homology"/>
<dbReference type="InterPro" id="IPR027417">
    <property type="entry name" value="P-loop_NTPase"/>
</dbReference>
<sequence precursor="true">MTDAAPLYELIRVRKAYQGPAEEVVVLKGLDFTIPAGDSMAILGASGSGKSTLLHLLGALDKPTAGEVRFRGRDLAALTPAEAARVRNREIGFVFQFHHLLPEFSTVENVAMPALIAGVARREAFDRARASLSLVGLDERAEHRVTTLSGGERQRAAIARAVLLRPGVLLADEPTGNLDEATGAKVGEVLARLNAELGMTLVVVTHNHNLAALMGRRLELQGGELYARNETNRS</sequence>
<dbReference type="InterPro" id="IPR003593">
    <property type="entry name" value="AAA+_ATPase"/>
</dbReference>
<dbReference type="PROSITE" id="PS00211">
    <property type="entry name" value="ABC_TRANSPORTER_1"/>
    <property type="match status" value="1"/>
</dbReference>
<dbReference type="OrthoDB" id="9809450at2"/>
<dbReference type="GO" id="GO:0098796">
    <property type="term" value="C:membrane protein complex"/>
    <property type="evidence" value="ECO:0007669"/>
    <property type="project" value="UniProtKB-ARBA"/>
</dbReference>
<dbReference type="InterPro" id="IPR003439">
    <property type="entry name" value="ABC_transporter-like_ATP-bd"/>
</dbReference>
<dbReference type="FunFam" id="3.40.50.300:FF:000032">
    <property type="entry name" value="Export ABC transporter ATP-binding protein"/>
    <property type="match status" value="1"/>
</dbReference>
<evidence type="ECO:0000259" key="5">
    <source>
        <dbReference type="PROSITE" id="PS50893"/>
    </source>
</evidence>
<evidence type="ECO:0000313" key="7">
    <source>
        <dbReference type="Proteomes" id="UP000006250"/>
    </source>
</evidence>
<feature type="domain" description="ABC transporter" evidence="5">
    <location>
        <begin position="11"/>
        <end position="234"/>
    </location>
</feature>
<dbReference type="InterPro" id="IPR017911">
    <property type="entry name" value="MacB-like_ATP-bd"/>
</dbReference>
<evidence type="ECO:0000256" key="1">
    <source>
        <dbReference type="ARBA" id="ARBA00022448"/>
    </source>
</evidence>
<keyword evidence="2" id="KW-0547">Nucleotide-binding</keyword>
<protein>
    <submittedName>
        <fullName evidence="6">ABC transporter related protein</fullName>
    </submittedName>
</protein>
<dbReference type="eggNOG" id="COG1136">
    <property type="taxonomic scope" value="Bacteria"/>
</dbReference>
<dbReference type="GO" id="GO:0016887">
    <property type="term" value="F:ATP hydrolysis activity"/>
    <property type="evidence" value="ECO:0007669"/>
    <property type="project" value="InterPro"/>
</dbReference>
<dbReference type="RefSeq" id="WP_005995605.1">
    <property type="nucleotide sequence ID" value="NZ_AECZ01000027.1"/>
</dbReference>
<evidence type="ECO:0000256" key="4">
    <source>
        <dbReference type="ARBA" id="ARBA00038388"/>
    </source>
</evidence>
<name>E1K024_SOLFR</name>
<dbReference type="GO" id="GO:0005886">
    <property type="term" value="C:plasma membrane"/>
    <property type="evidence" value="ECO:0007669"/>
    <property type="project" value="TreeGrafter"/>
</dbReference>
<reference evidence="6 7" key="1">
    <citation type="submission" date="2010-08" db="EMBL/GenBank/DDBJ databases">
        <title>The draft genome of Desulfovibrio fructosovorans JJ.</title>
        <authorList>
            <consortium name="US DOE Joint Genome Institute (JGI-PGF)"/>
            <person name="Lucas S."/>
            <person name="Copeland A."/>
            <person name="Lapidus A."/>
            <person name="Cheng J.-F."/>
            <person name="Bruce D."/>
            <person name="Goodwin L."/>
            <person name="Pitluck S."/>
            <person name="Land M.L."/>
            <person name="Hauser L."/>
            <person name="Chang Y.-J."/>
            <person name="Jeffries C."/>
            <person name="Wall J.D."/>
            <person name="Stahl D.A."/>
            <person name="Arkin A.P."/>
            <person name="Dehal P."/>
            <person name="Stolyar S.M."/>
            <person name="Hazen T.C."/>
            <person name="Woyke T.J."/>
        </authorList>
    </citation>
    <scope>NUCLEOTIDE SEQUENCE [LARGE SCALE GENOMIC DNA]</scope>
    <source>
        <strain evidence="6 7">JJ</strain>
    </source>
</reference>
<dbReference type="Proteomes" id="UP000006250">
    <property type="component" value="Unassembled WGS sequence"/>
</dbReference>
<gene>
    <name evidence="6" type="ORF">DesfrDRAFT_3224</name>
</gene>
<dbReference type="Gene3D" id="3.40.50.300">
    <property type="entry name" value="P-loop containing nucleotide triphosphate hydrolases"/>
    <property type="match status" value="1"/>
</dbReference>
<dbReference type="InterPro" id="IPR015854">
    <property type="entry name" value="ABC_transpr_LolD-like"/>
</dbReference>
<keyword evidence="7" id="KW-1185">Reference proteome</keyword>
<dbReference type="STRING" id="596151.DesfrDRAFT_3224"/>
<dbReference type="GO" id="GO:0022857">
    <property type="term" value="F:transmembrane transporter activity"/>
    <property type="evidence" value="ECO:0007669"/>
    <property type="project" value="TreeGrafter"/>
</dbReference>
<evidence type="ECO:0000313" key="6">
    <source>
        <dbReference type="EMBL" id="EFL50030.1"/>
    </source>
</evidence>
<evidence type="ECO:0000256" key="2">
    <source>
        <dbReference type="ARBA" id="ARBA00022741"/>
    </source>
</evidence>
<dbReference type="SUPFAM" id="SSF52540">
    <property type="entry name" value="P-loop containing nucleoside triphosphate hydrolases"/>
    <property type="match status" value="1"/>
</dbReference>
<dbReference type="EMBL" id="AECZ01000027">
    <property type="protein sequence ID" value="EFL50030.1"/>
    <property type="molecule type" value="Genomic_DNA"/>
</dbReference>
<dbReference type="PANTHER" id="PTHR24220">
    <property type="entry name" value="IMPORT ATP-BINDING PROTEIN"/>
    <property type="match status" value="1"/>
</dbReference>
<accession>E1K024</accession>
<dbReference type="PROSITE" id="PS50893">
    <property type="entry name" value="ABC_TRANSPORTER_2"/>
    <property type="match status" value="1"/>
</dbReference>
<comment type="similarity">
    <text evidence="4">Belongs to the ABC transporter superfamily. Macrolide exporter (TC 3.A.1.122) family.</text>
</comment>
<keyword evidence="1" id="KW-0813">Transport</keyword>
<dbReference type="InterPro" id="IPR017871">
    <property type="entry name" value="ABC_transporter-like_CS"/>
</dbReference>
<comment type="caution">
    <text evidence="6">The sequence shown here is derived from an EMBL/GenBank/DDBJ whole genome shotgun (WGS) entry which is preliminary data.</text>
</comment>
<dbReference type="GO" id="GO:0005524">
    <property type="term" value="F:ATP binding"/>
    <property type="evidence" value="ECO:0007669"/>
    <property type="project" value="UniProtKB-KW"/>
</dbReference>
<dbReference type="CDD" id="cd03255">
    <property type="entry name" value="ABC_MJ0796_LolCDE_FtsE"/>
    <property type="match status" value="1"/>
</dbReference>
<dbReference type="AlphaFoldDB" id="E1K024"/>
<evidence type="ECO:0000256" key="3">
    <source>
        <dbReference type="ARBA" id="ARBA00022840"/>
    </source>
</evidence>